<reference evidence="2" key="2">
    <citation type="submission" date="2020-09" db="EMBL/GenBank/DDBJ databases">
        <authorList>
            <person name="Sun Q."/>
            <person name="Kim S."/>
        </authorList>
    </citation>
    <scope>NUCLEOTIDE SEQUENCE</scope>
    <source>
        <strain evidence="2">KCTC 42097</strain>
    </source>
</reference>
<feature type="transmembrane region" description="Helical" evidence="1">
    <location>
        <begin position="12"/>
        <end position="30"/>
    </location>
</feature>
<accession>A0A8J3DHS8</accession>
<keyword evidence="1" id="KW-0472">Membrane</keyword>
<name>A0A8J3DHS8_9HYPH</name>
<dbReference type="RefSeq" id="WP_189488999.1">
    <property type="nucleotide sequence ID" value="NZ_BMZO01000003.1"/>
</dbReference>
<feature type="transmembrane region" description="Helical" evidence="1">
    <location>
        <begin position="155"/>
        <end position="173"/>
    </location>
</feature>
<evidence type="ECO:0000313" key="3">
    <source>
        <dbReference type="Proteomes" id="UP000641137"/>
    </source>
</evidence>
<feature type="transmembrane region" description="Helical" evidence="1">
    <location>
        <begin position="128"/>
        <end position="149"/>
    </location>
</feature>
<evidence type="ECO:0000256" key="1">
    <source>
        <dbReference type="SAM" id="Phobius"/>
    </source>
</evidence>
<dbReference type="AlphaFoldDB" id="A0A8J3DHS8"/>
<sequence>MSKISRAQWLNRVGQILGLLGVLFLAYKLFQYQSELDFQNWGIANTAALLGLCLLYGLANLSLTAGWHFSLKYLEYPQEFKWTLNVYAVTQLGKYLPGNIFQFAGRQAMGAAVGIPQKKLALSSLIEVFFLTLAAASYAPTVLPTYFAWISREVSLLLCLLTISIGLIVTALLKPAALSKSGLGYWTQVLTSSSIFVGVYLLAGGTVSSWDQFFVIAGGFSVAWLIGLLTPGAPAGLGVREAAIVLFLAEVAPAPIVLKAALLGRLVTTIGDLLFYLANRVAQKQLALKSH</sequence>
<feature type="transmembrane region" description="Helical" evidence="1">
    <location>
        <begin position="213"/>
        <end position="230"/>
    </location>
</feature>
<keyword evidence="1" id="KW-0812">Transmembrane</keyword>
<dbReference type="Proteomes" id="UP000641137">
    <property type="component" value="Unassembled WGS sequence"/>
</dbReference>
<reference evidence="2" key="1">
    <citation type="journal article" date="2014" name="Int. J. Syst. Evol. Microbiol.">
        <title>Complete genome sequence of Corynebacterium casei LMG S-19264T (=DSM 44701T), isolated from a smear-ripened cheese.</title>
        <authorList>
            <consortium name="US DOE Joint Genome Institute (JGI-PGF)"/>
            <person name="Walter F."/>
            <person name="Albersmeier A."/>
            <person name="Kalinowski J."/>
            <person name="Ruckert C."/>
        </authorList>
    </citation>
    <scope>NUCLEOTIDE SEQUENCE</scope>
    <source>
        <strain evidence="2">KCTC 42097</strain>
    </source>
</reference>
<evidence type="ECO:0000313" key="2">
    <source>
        <dbReference type="EMBL" id="GHC68067.1"/>
    </source>
</evidence>
<feature type="transmembrane region" description="Helical" evidence="1">
    <location>
        <begin position="185"/>
        <end position="207"/>
    </location>
</feature>
<feature type="transmembrane region" description="Helical" evidence="1">
    <location>
        <begin position="242"/>
        <end position="267"/>
    </location>
</feature>
<organism evidence="2 3">
    <name type="scientific">Limoniibacter endophyticus</name>
    <dbReference type="NCBI Taxonomy" id="1565040"/>
    <lineage>
        <taxon>Bacteria</taxon>
        <taxon>Pseudomonadati</taxon>
        <taxon>Pseudomonadota</taxon>
        <taxon>Alphaproteobacteria</taxon>
        <taxon>Hyphomicrobiales</taxon>
        <taxon>Bartonellaceae</taxon>
        <taxon>Limoniibacter</taxon>
    </lineage>
</organism>
<feature type="transmembrane region" description="Helical" evidence="1">
    <location>
        <begin position="42"/>
        <end position="63"/>
    </location>
</feature>
<protein>
    <recommendedName>
        <fullName evidence="4">Lysylphosphatidylglycerol synthase-like protein</fullName>
    </recommendedName>
</protein>
<gene>
    <name evidence="2" type="ORF">GCM10010136_12810</name>
</gene>
<comment type="caution">
    <text evidence="2">The sequence shown here is derived from an EMBL/GenBank/DDBJ whole genome shotgun (WGS) entry which is preliminary data.</text>
</comment>
<evidence type="ECO:0008006" key="4">
    <source>
        <dbReference type="Google" id="ProtNLM"/>
    </source>
</evidence>
<proteinExistence type="predicted"/>
<keyword evidence="1" id="KW-1133">Transmembrane helix</keyword>
<dbReference type="EMBL" id="BMZO01000003">
    <property type="protein sequence ID" value="GHC68067.1"/>
    <property type="molecule type" value="Genomic_DNA"/>
</dbReference>
<keyword evidence="3" id="KW-1185">Reference proteome</keyword>